<sequence length="137" mass="15883">MSRPQTGATIAFVGFIAAFDLRLGQFTSIFADLGYHLSCITYCYSLQHIISDYFLSLATITVKQPIETFYSQAEERKQSKVKQTDKAVDIEKQRIFYFKFSASTDKKPKRKKPCMTWQVKVEIKHWIREKVKEGNIG</sequence>
<evidence type="ECO:0000313" key="2">
    <source>
        <dbReference type="EMBL" id="OBZ81543.1"/>
    </source>
</evidence>
<dbReference type="AlphaFoldDB" id="A0A1C7MXJ1"/>
<accession>A0A1C7MXJ1</accession>
<name>A0A1C7MXJ1_9FUNG</name>
<proteinExistence type="predicted"/>
<feature type="signal peptide" evidence="1">
    <location>
        <begin position="1"/>
        <end position="18"/>
    </location>
</feature>
<feature type="chain" id="PRO_5008889343" evidence="1">
    <location>
        <begin position="19"/>
        <end position="137"/>
    </location>
</feature>
<keyword evidence="3" id="KW-1185">Reference proteome</keyword>
<protein>
    <submittedName>
        <fullName evidence="2">Uncharacterized protein</fullName>
    </submittedName>
</protein>
<keyword evidence="1" id="KW-0732">Signal</keyword>
<gene>
    <name evidence="2" type="ORF">A0J61_10408</name>
</gene>
<reference evidence="2 3" key="1">
    <citation type="submission" date="2016-03" db="EMBL/GenBank/DDBJ databases">
        <title>Choanephora cucurbitarum.</title>
        <authorList>
            <person name="Min B."/>
            <person name="Park H."/>
            <person name="Park J.-H."/>
            <person name="Shin H.-D."/>
            <person name="Choi I.-G."/>
        </authorList>
    </citation>
    <scope>NUCLEOTIDE SEQUENCE [LARGE SCALE GENOMIC DNA]</scope>
    <source>
        <strain evidence="2 3">KUS-F28377</strain>
    </source>
</reference>
<dbReference type="EMBL" id="LUGH01001158">
    <property type="protein sequence ID" value="OBZ81543.1"/>
    <property type="molecule type" value="Genomic_DNA"/>
</dbReference>
<comment type="caution">
    <text evidence="2">The sequence shown here is derived from an EMBL/GenBank/DDBJ whole genome shotgun (WGS) entry which is preliminary data.</text>
</comment>
<dbReference type="InParanoid" id="A0A1C7MXJ1"/>
<dbReference type="Proteomes" id="UP000093000">
    <property type="component" value="Unassembled WGS sequence"/>
</dbReference>
<evidence type="ECO:0000256" key="1">
    <source>
        <dbReference type="SAM" id="SignalP"/>
    </source>
</evidence>
<evidence type="ECO:0000313" key="3">
    <source>
        <dbReference type="Proteomes" id="UP000093000"/>
    </source>
</evidence>
<organism evidence="2 3">
    <name type="scientific">Choanephora cucurbitarum</name>
    <dbReference type="NCBI Taxonomy" id="101091"/>
    <lineage>
        <taxon>Eukaryota</taxon>
        <taxon>Fungi</taxon>
        <taxon>Fungi incertae sedis</taxon>
        <taxon>Mucoromycota</taxon>
        <taxon>Mucoromycotina</taxon>
        <taxon>Mucoromycetes</taxon>
        <taxon>Mucorales</taxon>
        <taxon>Mucorineae</taxon>
        <taxon>Choanephoraceae</taxon>
        <taxon>Choanephoroideae</taxon>
        <taxon>Choanephora</taxon>
    </lineage>
</organism>